<gene>
    <name evidence="4" type="ORF">DL346_03090</name>
</gene>
<organism evidence="4 5">
    <name type="scientific">Paenibacillus montanisoli</name>
    <dbReference type="NCBI Taxonomy" id="2081970"/>
    <lineage>
        <taxon>Bacteria</taxon>
        <taxon>Bacillati</taxon>
        <taxon>Bacillota</taxon>
        <taxon>Bacilli</taxon>
        <taxon>Bacillales</taxon>
        <taxon>Paenibacillaceae</taxon>
        <taxon>Paenibacillus</taxon>
    </lineage>
</organism>
<dbReference type="PRINTS" id="PR01607">
    <property type="entry name" value="APYRASEFAMLY"/>
</dbReference>
<dbReference type="Pfam" id="PF02872">
    <property type="entry name" value="5_nucleotid_C"/>
    <property type="match status" value="1"/>
</dbReference>
<sequence length="1617" mass="174115">MSMNLFDQDSISESVSGSWYKERSDVILRIVLIIAFTLLMMNVNATSAMAAGEPTGQVTILHDTHIHGRYYMPNTPAENMANLFGVARKIEKDKPNALYLANGDDIATSVISDVFQGKHIIDAFNASPVDYDTFGNHDFDYGSNVLRQRVSESNFTWLTANIYDRRTNDIFAKETGKVQKYVIKEVNGIKVGITGLGIKGSFMDLTEIEIKDPVTVMKALIPEMKQAGADIIVVTSHLGNKQARLLASQVDGIAVLVGDHSESILDTPEVVNKTILSFRGCEFEFLGELTLQVSNGKVTSYQYVRHSVAEEAAQPGFAPDPGVKTVTDRYIAQLTSTIIGSNSNALETRSSIIRKKETGIGNYVTDVMRAWRNSDVALYYSGAIATNKVYNPGNISQKMVLDLLPQTLEIVELRVTGKQLLSTLENGVSKVENSDVRFPQVSGISFSYDSAKPLGQRIVKATIKGVPIDPTATYTVATADYMASGAMGYADLANAVFVTNPETGPLITTLVMNQIAQDHVISPELEGRIIANDFVAPETRLKLQDSTPAMPNGLNGWYTQDIAFTLVASDSLSGVAKTEYRINGGKWFQVLNDAAVTLSTDGKYIIDYRSWDVAGNVESVKTVSYYVDKTAPVTIATINPESNEGSYAADVTFSLTASDAASVMKTEYRINDGAWMVYGDPLVFTEDGAYTIEYRSTDEAGNEEIMQTESFTIAKAIPDTAAPVTTANLNPGSPDVNSGWYRSDVQITFTAADDQSGVAQTEYRVNSASWIPYTGVLSISTNGLHTIEYRSKDIVGNVEIVQSISLKVDKTAPVTTIALDPALTGGTYPTDVTVSLAASDITSGIAMTEYRINSGVWSDYSAPMLFTEDGAYTIEYRSTDAAGNAESIKTVHFFISKSQLDNTAPNTTVSLHPVTPDGGSGWYRSDVSVLFSGTDDMSGIAVTEYSINGGSWFAYHGALTIPSDGTYIMEYRSKDIAGNVESIQSVNFKVDKTAPETTISMDPVPSGGAYLNDVTVSLAASDAASGIAKTEYRINEGTWTDYSNPLLFTEHGAYTIEYRSTDAAGNEEFLKTVSFSIASPAQDVTAPSTSVALQPGTPDGSSGWYRSDVGITLSATDDQSGVAQTEYRINNGSWVPYNGTLTVSTDDTYTIEYRSTDAAGNEESAKSVNFKVDKRAPETTISMDPVPSGGVYLTNVTIGLASSDAASGISKIEYRIGDGAWMDYSNPLFFTENAAYTIEYRSTDAAGNVESVKTVSFSIAKPVPDYTAPVTTIVLNPVTPGGSNGWYVSNVSITYSATDDLSGVSQTEYSINGLNWVPYSGGLTITSDGMYTIEYRSRDIAGNVESSKKVSFKLDKTAPATIIVTTPSQPGGKDGWYTSNVTVSFSASNDVSGVARTEYRTNGGSWTLVTNGTLSISSDGIIEYRSIDNAGNVETPKSIKIDKTAPSSTYKFNKPVNGLNGWYTIKVYIYLYLKDNLYGSGVTQLEYRINGGNWVAYNADDAVPLTADGVFNVEYRSIDAAGNVQQVSIGNVYVDRTAPISTAASPTAPSGGKNLVISVNEAVSGVAKTEYRVNGGAWIAYTGAVNFNVQGSYLVEYRSTDNAGNVEVAKTITIPIN</sequence>
<dbReference type="InterPro" id="IPR022038">
    <property type="entry name" value="Ig-like_bact"/>
</dbReference>
<dbReference type="PANTHER" id="PTHR11575">
    <property type="entry name" value="5'-NUCLEOTIDASE-RELATED"/>
    <property type="match status" value="1"/>
</dbReference>
<feature type="transmembrane region" description="Helical" evidence="1">
    <location>
        <begin position="26"/>
        <end position="45"/>
    </location>
</feature>
<dbReference type="InterPro" id="IPR029052">
    <property type="entry name" value="Metallo-depent_PP-like"/>
</dbReference>
<reference evidence="4 5" key="1">
    <citation type="submission" date="2018-06" db="EMBL/GenBank/DDBJ databases">
        <title>Paenibacillus montanisoli sp. nov., isolated from mountain area soil.</title>
        <authorList>
            <person name="Wu M."/>
        </authorList>
    </citation>
    <scope>NUCLEOTIDE SEQUENCE [LARGE SCALE GENOMIC DNA]</scope>
    <source>
        <strain evidence="4 5">RA17</strain>
    </source>
</reference>
<keyword evidence="1" id="KW-1133">Transmembrane helix</keyword>
<dbReference type="Pfam" id="PF12245">
    <property type="entry name" value="Big_3_2"/>
    <property type="match status" value="1"/>
</dbReference>
<evidence type="ECO:0000313" key="5">
    <source>
        <dbReference type="Proteomes" id="UP000249260"/>
    </source>
</evidence>
<evidence type="ECO:0000259" key="3">
    <source>
        <dbReference type="Pfam" id="PF12245"/>
    </source>
</evidence>
<feature type="domain" description="5'-Nucleotidase C-terminal" evidence="2">
    <location>
        <begin position="352"/>
        <end position="489"/>
    </location>
</feature>
<dbReference type="InterPro" id="IPR036907">
    <property type="entry name" value="5'-Nucleotdase_C_sf"/>
</dbReference>
<dbReference type="Gene3D" id="3.60.21.10">
    <property type="match status" value="1"/>
</dbReference>
<evidence type="ECO:0000313" key="4">
    <source>
        <dbReference type="EMBL" id="RAP77480.1"/>
    </source>
</evidence>
<comment type="caution">
    <text evidence="4">The sequence shown here is derived from an EMBL/GenBank/DDBJ whole genome shotgun (WGS) entry which is preliminary data.</text>
</comment>
<dbReference type="OrthoDB" id="9801679at2"/>
<dbReference type="NCBIfam" id="NF047446">
    <property type="entry name" value="barrel_OmpL47"/>
    <property type="match status" value="12"/>
</dbReference>
<dbReference type="Gene3D" id="3.30.1920.20">
    <property type="match status" value="9"/>
</dbReference>
<dbReference type="Gene3D" id="3.90.780.10">
    <property type="entry name" value="5'-Nucleotidase, C-terminal domain"/>
    <property type="match status" value="1"/>
</dbReference>
<dbReference type="EMBL" id="QLUW01000001">
    <property type="protein sequence ID" value="RAP77480.1"/>
    <property type="molecule type" value="Genomic_DNA"/>
</dbReference>
<protein>
    <submittedName>
        <fullName evidence="4">Uncharacterized protein</fullName>
    </submittedName>
</protein>
<keyword evidence="5" id="KW-1185">Reference proteome</keyword>
<keyword evidence="1" id="KW-0472">Membrane</keyword>
<dbReference type="InterPro" id="IPR008334">
    <property type="entry name" value="5'-Nucleotdase_C"/>
</dbReference>
<dbReference type="InterPro" id="IPR006179">
    <property type="entry name" value="5_nucleotidase/apyrase"/>
</dbReference>
<dbReference type="GO" id="GO:0009166">
    <property type="term" value="P:nucleotide catabolic process"/>
    <property type="evidence" value="ECO:0007669"/>
    <property type="project" value="InterPro"/>
</dbReference>
<name>A0A328U4D2_9BACL</name>
<keyword evidence="1" id="KW-0812">Transmembrane</keyword>
<proteinExistence type="predicted"/>
<evidence type="ECO:0000256" key="1">
    <source>
        <dbReference type="SAM" id="Phobius"/>
    </source>
</evidence>
<dbReference type="InterPro" id="IPR058094">
    <property type="entry name" value="Ig-like_OmpL47-like"/>
</dbReference>
<dbReference type="GO" id="GO:0016787">
    <property type="term" value="F:hydrolase activity"/>
    <property type="evidence" value="ECO:0007669"/>
    <property type="project" value="InterPro"/>
</dbReference>
<evidence type="ECO:0000259" key="2">
    <source>
        <dbReference type="Pfam" id="PF02872"/>
    </source>
</evidence>
<dbReference type="Proteomes" id="UP000249260">
    <property type="component" value="Unassembled WGS sequence"/>
</dbReference>
<dbReference type="PANTHER" id="PTHR11575:SF24">
    <property type="entry name" value="5'-NUCLEOTIDASE"/>
    <property type="match status" value="1"/>
</dbReference>
<accession>A0A328U4D2</accession>
<dbReference type="CDD" id="cd00845">
    <property type="entry name" value="MPP_UshA_N_like"/>
    <property type="match status" value="1"/>
</dbReference>
<dbReference type="SUPFAM" id="SSF55816">
    <property type="entry name" value="5'-nucleotidase (syn. UDP-sugar hydrolase), C-terminal domain"/>
    <property type="match status" value="1"/>
</dbReference>
<dbReference type="SUPFAM" id="SSF56300">
    <property type="entry name" value="Metallo-dependent phosphatases"/>
    <property type="match status" value="1"/>
</dbReference>
<feature type="domain" description="Ig-like" evidence="3">
    <location>
        <begin position="1118"/>
        <end position="1174"/>
    </location>
</feature>